<dbReference type="GO" id="GO:0015254">
    <property type="term" value="F:glycerol channel activity"/>
    <property type="evidence" value="ECO:0007669"/>
    <property type="project" value="TreeGrafter"/>
</dbReference>
<dbReference type="AlphaFoldDB" id="A0A3M7HMP5"/>
<evidence type="ECO:0000256" key="8">
    <source>
        <dbReference type="SAM" id="MobiDB-lite"/>
    </source>
</evidence>
<sequence length="429" mass="47276">MSSYDDNELRRRKTAPTHVGGTDLVSVHTGVPTDMEEYAADMHRTKSREEREEEAAKLHLLTPMPTGKRENERQARKARKHHFQRGRYWLGLRADARIKQHHFGSEQLLWSRIRAVLQEPFSEFLGVLVFTLIQQGGLAQATLGADASGAPGGGGYGVWLTGWTLFARMTWSDDFSTGIGVLLGVYIAGDSGSYLNPAITFANCLFRGLPWRALPVLVFAQTLGAFVGTGITYGIYQPAIGQYGGGALLAPPASHATAPIFASFPQTFSSRASQFFSVVQRTAIMQCVVVALKDDYNLGQKSSPGGSTNFPMNLFFLFFALTASNGWQTAGQTNPALDFGGRCMASVIGYPNTIWTLPYTFPGYPWIPIIVPFIGACFGAWLYDVLIFTGVSPVNTPEMGVKKLYSPMLDWSNRRERYKQRKDPETAMP</sequence>
<proteinExistence type="inferred from homology"/>
<organism evidence="9 10">
    <name type="scientific">Hortaea werneckii</name>
    <name type="common">Black yeast</name>
    <name type="synonym">Cladosporium werneckii</name>
    <dbReference type="NCBI Taxonomy" id="91943"/>
    <lineage>
        <taxon>Eukaryota</taxon>
        <taxon>Fungi</taxon>
        <taxon>Dikarya</taxon>
        <taxon>Ascomycota</taxon>
        <taxon>Pezizomycotina</taxon>
        <taxon>Dothideomycetes</taxon>
        <taxon>Dothideomycetidae</taxon>
        <taxon>Mycosphaerellales</taxon>
        <taxon>Teratosphaeriaceae</taxon>
        <taxon>Hortaea</taxon>
    </lineage>
</organism>
<dbReference type="InterPro" id="IPR050363">
    <property type="entry name" value="MIP/Aquaporin"/>
</dbReference>
<dbReference type="PRINTS" id="PR00783">
    <property type="entry name" value="MINTRINSICP"/>
</dbReference>
<dbReference type="SUPFAM" id="SSF81338">
    <property type="entry name" value="Aquaporin-like"/>
    <property type="match status" value="1"/>
</dbReference>
<dbReference type="GO" id="GO:0015250">
    <property type="term" value="F:water channel activity"/>
    <property type="evidence" value="ECO:0007669"/>
    <property type="project" value="TreeGrafter"/>
</dbReference>
<protein>
    <recommendedName>
        <fullName evidence="11">Aquaporin</fullName>
    </recommendedName>
</protein>
<evidence type="ECO:0000256" key="5">
    <source>
        <dbReference type="ARBA" id="ARBA00022989"/>
    </source>
</evidence>
<dbReference type="VEuPathDB" id="FungiDB:BTJ68_07262"/>
<dbReference type="GO" id="GO:0005886">
    <property type="term" value="C:plasma membrane"/>
    <property type="evidence" value="ECO:0007669"/>
    <property type="project" value="TreeGrafter"/>
</dbReference>
<comment type="caution">
    <text evidence="9">The sequence shown here is derived from an EMBL/GenBank/DDBJ whole genome shotgun (WGS) entry which is preliminary data.</text>
</comment>
<comment type="similarity">
    <text evidence="2 7">Belongs to the MIP/aquaporin (TC 1.A.8) family.</text>
</comment>
<keyword evidence="6" id="KW-0472">Membrane</keyword>
<feature type="region of interest" description="Disordered" evidence="8">
    <location>
        <begin position="1"/>
        <end position="23"/>
    </location>
</feature>
<dbReference type="EMBL" id="QWIS01000028">
    <property type="protein sequence ID" value="RMZ14275.1"/>
    <property type="molecule type" value="Genomic_DNA"/>
</dbReference>
<evidence type="ECO:0000256" key="2">
    <source>
        <dbReference type="ARBA" id="ARBA00006175"/>
    </source>
</evidence>
<dbReference type="InterPro" id="IPR023271">
    <property type="entry name" value="Aquaporin-like"/>
</dbReference>
<evidence type="ECO:0000256" key="4">
    <source>
        <dbReference type="ARBA" id="ARBA00022692"/>
    </source>
</evidence>
<keyword evidence="4 7" id="KW-0812">Transmembrane</keyword>
<comment type="subcellular location">
    <subcellularLocation>
        <location evidence="1">Membrane</location>
        <topology evidence="1">Multi-pass membrane protein</topology>
    </subcellularLocation>
</comment>
<dbReference type="Pfam" id="PF00230">
    <property type="entry name" value="MIP"/>
    <property type="match status" value="1"/>
</dbReference>
<dbReference type="InterPro" id="IPR000425">
    <property type="entry name" value="MIP"/>
</dbReference>
<dbReference type="PANTHER" id="PTHR43829:SF9">
    <property type="entry name" value="AQUAPORIN-9"/>
    <property type="match status" value="1"/>
</dbReference>
<keyword evidence="5" id="KW-1133">Transmembrane helix</keyword>
<accession>A0A3M7HMP5</accession>
<name>A0A3M7HMP5_HORWE</name>
<dbReference type="Proteomes" id="UP000280598">
    <property type="component" value="Unassembled WGS sequence"/>
</dbReference>
<evidence type="ECO:0000313" key="10">
    <source>
        <dbReference type="Proteomes" id="UP000280598"/>
    </source>
</evidence>
<gene>
    <name evidence="9" type="ORF">D0860_02190</name>
</gene>
<evidence type="ECO:0000256" key="3">
    <source>
        <dbReference type="ARBA" id="ARBA00022448"/>
    </source>
</evidence>
<evidence type="ECO:0000256" key="6">
    <source>
        <dbReference type="ARBA" id="ARBA00023136"/>
    </source>
</evidence>
<dbReference type="PANTHER" id="PTHR43829">
    <property type="entry name" value="AQUAPORIN OR AQUAGLYCEROPORIN RELATED"/>
    <property type="match status" value="1"/>
</dbReference>
<dbReference type="Gene3D" id="1.20.1080.10">
    <property type="entry name" value="Glycerol uptake facilitator protein"/>
    <property type="match status" value="1"/>
</dbReference>
<evidence type="ECO:0008006" key="11">
    <source>
        <dbReference type="Google" id="ProtNLM"/>
    </source>
</evidence>
<reference evidence="9 10" key="1">
    <citation type="journal article" date="2018" name="BMC Genomics">
        <title>Genomic evidence for intraspecific hybridization in a clonal and extremely halotolerant yeast.</title>
        <authorList>
            <person name="Gostincar C."/>
            <person name="Stajich J.E."/>
            <person name="Zupancic J."/>
            <person name="Zalar P."/>
            <person name="Gunde-Cimerman N."/>
        </authorList>
    </citation>
    <scope>NUCLEOTIDE SEQUENCE [LARGE SCALE GENOMIC DNA]</scope>
    <source>
        <strain evidence="9 10">EXF-562</strain>
    </source>
</reference>
<evidence type="ECO:0000256" key="7">
    <source>
        <dbReference type="RuleBase" id="RU000477"/>
    </source>
</evidence>
<keyword evidence="3 7" id="KW-0813">Transport</keyword>
<evidence type="ECO:0000256" key="1">
    <source>
        <dbReference type="ARBA" id="ARBA00004141"/>
    </source>
</evidence>
<evidence type="ECO:0000313" key="9">
    <source>
        <dbReference type="EMBL" id="RMZ14275.1"/>
    </source>
</evidence>